<organism evidence="2 3">
    <name type="scientific">Thelephora terrestris</name>
    <dbReference type="NCBI Taxonomy" id="56493"/>
    <lineage>
        <taxon>Eukaryota</taxon>
        <taxon>Fungi</taxon>
        <taxon>Dikarya</taxon>
        <taxon>Basidiomycota</taxon>
        <taxon>Agaricomycotina</taxon>
        <taxon>Agaricomycetes</taxon>
        <taxon>Thelephorales</taxon>
        <taxon>Thelephoraceae</taxon>
        <taxon>Thelephora</taxon>
    </lineage>
</organism>
<reference evidence="2" key="1">
    <citation type="journal article" date="2020" name="Nat. Commun.">
        <title>Large-scale genome sequencing of mycorrhizal fungi provides insights into the early evolution of symbiotic traits.</title>
        <authorList>
            <person name="Miyauchi S."/>
            <person name="Kiss E."/>
            <person name="Kuo A."/>
            <person name="Drula E."/>
            <person name="Kohler A."/>
            <person name="Sanchez-Garcia M."/>
            <person name="Morin E."/>
            <person name="Andreopoulos B."/>
            <person name="Barry K.W."/>
            <person name="Bonito G."/>
            <person name="Buee M."/>
            <person name="Carver A."/>
            <person name="Chen C."/>
            <person name="Cichocki N."/>
            <person name="Clum A."/>
            <person name="Culley D."/>
            <person name="Crous P.W."/>
            <person name="Fauchery L."/>
            <person name="Girlanda M."/>
            <person name="Hayes R.D."/>
            <person name="Keri Z."/>
            <person name="LaButti K."/>
            <person name="Lipzen A."/>
            <person name="Lombard V."/>
            <person name="Magnuson J."/>
            <person name="Maillard F."/>
            <person name="Murat C."/>
            <person name="Nolan M."/>
            <person name="Ohm R.A."/>
            <person name="Pangilinan J."/>
            <person name="Pereira M.F."/>
            <person name="Perotto S."/>
            <person name="Peter M."/>
            <person name="Pfister S."/>
            <person name="Riley R."/>
            <person name="Sitrit Y."/>
            <person name="Stielow J.B."/>
            <person name="Szollosi G."/>
            <person name="Zifcakova L."/>
            <person name="Stursova M."/>
            <person name="Spatafora J.W."/>
            <person name="Tedersoo L."/>
            <person name="Vaario L.M."/>
            <person name="Yamada A."/>
            <person name="Yan M."/>
            <person name="Wang P."/>
            <person name="Xu J."/>
            <person name="Bruns T."/>
            <person name="Baldrian P."/>
            <person name="Vilgalys R."/>
            <person name="Dunand C."/>
            <person name="Henrissat B."/>
            <person name="Grigoriev I.V."/>
            <person name="Hibbett D."/>
            <person name="Nagy L.G."/>
            <person name="Martin F.M."/>
        </authorList>
    </citation>
    <scope>NUCLEOTIDE SEQUENCE</scope>
    <source>
        <strain evidence="2">UH-Tt-Lm1</strain>
    </source>
</reference>
<dbReference type="Proteomes" id="UP000736335">
    <property type="component" value="Unassembled WGS sequence"/>
</dbReference>
<accession>A0A9P6H7B6</accession>
<keyword evidence="3" id="KW-1185">Reference proteome</keyword>
<evidence type="ECO:0000313" key="2">
    <source>
        <dbReference type="EMBL" id="KAF9780826.1"/>
    </source>
</evidence>
<evidence type="ECO:0000256" key="1">
    <source>
        <dbReference type="SAM" id="MobiDB-lite"/>
    </source>
</evidence>
<feature type="region of interest" description="Disordered" evidence="1">
    <location>
        <begin position="17"/>
        <end position="36"/>
    </location>
</feature>
<dbReference type="AlphaFoldDB" id="A0A9P6H7B6"/>
<feature type="region of interest" description="Disordered" evidence="1">
    <location>
        <begin position="105"/>
        <end position="140"/>
    </location>
</feature>
<name>A0A9P6H7B6_9AGAM</name>
<dbReference type="EMBL" id="WIUZ02000015">
    <property type="protein sequence ID" value="KAF9780826.1"/>
    <property type="molecule type" value="Genomic_DNA"/>
</dbReference>
<gene>
    <name evidence="2" type="ORF">BJ322DRAFT_1023544</name>
</gene>
<feature type="compositionally biased region" description="Basic and acidic residues" evidence="1">
    <location>
        <begin position="117"/>
        <end position="140"/>
    </location>
</feature>
<proteinExistence type="predicted"/>
<protein>
    <submittedName>
        <fullName evidence="2">Uncharacterized protein</fullName>
    </submittedName>
</protein>
<comment type="caution">
    <text evidence="2">The sequence shown here is derived from an EMBL/GenBank/DDBJ whole genome shotgun (WGS) entry which is preliminary data.</text>
</comment>
<reference evidence="2" key="2">
    <citation type="submission" date="2020-11" db="EMBL/GenBank/DDBJ databases">
        <authorList>
            <consortium name="DOE Joint Genome Institute"/>
            <person name="Kuo A."/>
            <person name="Miyauchi S."/>
            <person name="Kiss E."/>
            <person name="Drula E."/>
            <person name="Kohler A."/>
            <person name="Sanchez-Garcia M."/>
            <person name="Andreopoulos B."/>
            <person name="Barry K.W."/>
            <person name="Bonito G."/>
            <person name="Buee M."/>
            <person name="Carver A."/>
            <person name="Chen C."/>
            <person name="Cichocki N."/>
            <person name="Clum A."/>
            <person name="Culley D."/>
            <person name="Crous P.W."/>
            <person name="Fauchery L."/>
            <person name="Girlanda M."/>
            <person name="Hayes R."/>
            <person name="Keri Z."/>
            <person name="Labutti K."/>
            <person name="Lipzen A."/>
            <person name="Lombard V."/>
            <person name="Magnuson J."/>
            <person name="Maillard F."/>
            <person name="Morin E."/>
            <person name="Murat C."/>
            <person name="Nolan M."/>
            <person name="Ohm R."/>
            <person name="Pangilinan J."/>
            <person name="Pereira M."/>
            <person name="Perotto S."/>
            <person name="Peter M."/>
            <person name="Riley R."/>
            <person name="Sitrit Y."/>
            <person name="Stielow B."/>
            <person name="Szollosi G."/>
            <person name="Zifcakova L."/>
            <person name="Stursova M."/>
            <person name="Spatafora J.W."/>
            <person name="Tedersoo L."/>
            <person name="Vaario L.-M."/>
            <person name="Yamada A."/>
            <person name="Yan M."/>
            <person name="Wang P."/>
            <person name="Xu J."/>
            <person name="Bruns T."/>
            <person name="Baldrian P."/>
            <person name="Vilgalys R."/>
            <person name="Henrissat B."/>
            <person name="Grigoriev I.V."/>
            <person name="Hibbett D."/>
            <person name="Nagy L.G."/>
            <person name="Martin F.M."/>
        </authorList>
    </citation>
    <scope>NUCLEOTIDE SEQUENCE</scope>
    <source>
        <strain evidence="2">UH-Tt-Lm1</strain>
    </source>
</reference>
<sequence>MARPSLVASSLVQLTTLTSSSEKSQRGGGGNRKSCNNHFRPHTWFTARKKEEVGYYFATKGNDSAMSRVGFMTRIGRTPDSHFRSRKRYGARSFWIALKKDPSVLSSGTGEVSPLPEEQKARQDDAHAPLKPLKESREDSRGPIADRIGLILVCPDDSREPWSRLHPALITRRTYFNRLRSFSLLGVAALYLRFWNKNSKFDAVTSPANGFLEDPGHYA</sequence>
<evidence type="ECO:0000313" key="3">
    <source>
        <dbReference type="Proteomes" id="UP000736335"/>
    </source>
</evidence>